<dbReference type="GO" id="GO:0005506">
    <property type="term" value="F:iron ion binding"/>
    <property type="evidence" value="ECO:0007669"/>
    <property type="project" value="InterPro"/>
</dbReference>
<evidence type="ECO:0000256" key="7">
    <source>
        <dbReference type="ARBA" id="ARBA00022989"/>
    </source>
</evidence>
<comment type="similarity">
    <text evidence="3 13">Belongs to the cytochrome P450 family.</text>
</comment>
<evidence type="ECO:0000256" key="13">
    <source>
        <dbReference type="RuleBase" id="RU000461"/>
    </source>
</evidence>
<dbReference type="InParanoid" id="A0A409V9K0"/>
<dbReference type="STRING" id="181874.A0A409V9K0"/>
<dbReference type="CDD" id="cd11041">
    <property type="entry name" value="CYP503A1-like"/>
    <property type="match status" value="1"/>
</dbReference>
<keyword evidence="4 12" id="KW-0349">Heme</keyword>
<dbReference type="PANTHER" id="PTHR46206:SF5">
    <property type="entry name" value="P450, PUTATIVE (EUROFUNG)-RELATED"/>
    <property type="match status" value="1"/>
</dbReference>
<evidence type="ECO:0000256" key="3">
    <source>
        <dbReference type="ARBA" id="ARBA00010617"/>
    </source>
</evidence>
<evidence type="ECO:0000256" key="9">
    <source>
        <dbReference type="ARBA" id="ARBA00023004"/>
    </source>
</evidence>
<evidence type="ECO:0000256" key="6">
    <source>
        <dbReference type="ARBA" id="ARBA00022723"/>
    </source>
</evidence>
<dbReference type="GO" id="GO:0020037">
    <property type="term" value="F:heme binding"/>
    <property type="evidence" value="ECO:0007669"/>
    <property type="project" value="InterPro"/>
</dbReference>
<evidence type="ECO:0000313" key="15">
    <source>
        <dbReference type="EMBL" id="PPQ63388.1"/>
    </source>
</evidence>
<dbReference type="EMBL" id="NHTK01006124">
    <property type="protein sequence ID" value="PPQ63388.1"/>
    <property type="molecule type" value="Genomic_DNA"/>
</dbReference>
<feature type="transmembrane region" description="Helical" evidence="14">
    <location>
        <begin position="16"/>
        <end position="34"/>
    </location>
</feature>
<name>A0A409V9K0_9AGAR</name>
<organism evidence="15 16">
    <name type="scientific">Panaeolus cyanescens</name>
    <dbReference type="NCBI Taxonomy" id="181874"/>
    <lineage>
        <taxon>Eukaryota</taxon>
        <taxon>Fungi</taxon>
        <taxon>Dikarya</taxon>
        <taxon>Basidiomycota</taxon>
        <taxon>Agaricomycotina</taxon>
        <taxon>Agaricomycetes</taxon>
        <taxon>Agaricomycetidae</taxon>
        <taxon>Agaricales</taxon>
        <taxon>Agaricineae</taxon>
        <taxon>Galeropsidaceae</taxon>
        <taxon>Panaeolus</taxon>
    </lineage>
</organism>
<keyword evidence="5 14" id="KW-0812">Transmembrane</keyword>
<dbReference type="InterPro" id="IPR001128">
    <property type="entry name" value="Cyt_P450"/>
</dbReference>
<gene>
    <name evidence="15" type="ORF">CVT24_005653</name>
</gene>
<comment type="cofactor">
    <cofactor evidence="1 12">
        <name>heme</name>
        <dbReference type="ChEBI" id="CHEBI:30413"/>
    </cofactor>
</comment>
<evidence type="ECO:0000256" key="14">
    <source>
        <dbReference type="SAM" id="Phobius"/>
    </source>
</evidence>
<dbReference type="GO" id="GO:0004497">
    <property type="term" value="F:monooxygenase activity"/>
    <property type="evidence" value="ECO:0007669"/>
    <property type="project" value="UniProtKB-KW"/>
</dbReference>
<protein>
    <recommendedName>
        <fullName evidence="17">Cytochrome P450</fullName>
    </recommendedName>
</protein>
<proteinExistence type="inferred from homology"/>
<accession>A0A409V9K0</accession>
<dbReference type="PANTHER" id="PTHR46206">
    <property type="entry name" value="CYTOCHROME P450"/>
    <property type="match status" value="1"/>
</dbReference>
<dbReference type="PROSITE" id="PS00086">
    <property type="entry name" value="CYTOCHROME_P450"/>
    <property type="match status" value="1"/>
</dbReference>
<feature type="transmembrane region" description="Helical" evidence="14">
    <location>
        <begin position="46"/>
        <end position="63"/>
    </location>
</feature>
<evidence type="ECO:0000256" key="5">
    <source>
        <dbReference type="ARBA" id="ARBA00022692"/>
    </source>
</evidence>
<comment type="subcellular location">
    <subcellularLocation>
        <location evidence="2">Membrane</location>
    </subcellularLocation>
</comment>
<dbReference type="Proteomes" id="UP000284842">
    <property type="component" value="Unassembled WGS sequence"/>
</dbReference>
<dbReference type="SUPFAM" id="SSF48264">
    <property type="entry name" value="Cytochrome P450"/>
    <property type="match status" value="1"/>
</dbReference>
<dbReference type="GO" id="GO:0016705">
    <property type="term" value="F:oxidoreductase activity, acting on paired donors, with incorporation or reduction of molecular oxygen"/>
    <property type="evidence" value="ECO:0007669"/>
    <property type="project" value="InterPro"/>
</dbReference>
<evidence type="ECO:0000256" key="11">
    <source>
        <dbReference type="ARBA" id="ARBA00023136"/>
    </source>
</evidence>
<dbReference type="PRINTS" id="PR00465">
    <property type="entry name" value="EP450IV"/>
</dbReference>
<keyword evidence="6 12" id="KW-0479">Metal-binding</keyword>
<evidence type="ECO:0000256" key="8">
    <source>
        <dbReference type="ARBA" id="ARBA00023002"/>
    </source>
</evidence>
<dbReference type="InterPro" id="IPR002403">
    <property type="entry name" value="Cyt_P450_E_grp-IV"/>
</dbReference>
<keyword evidence="7 14" id="KW-1133">Transmembrane helix</keyword>
<keyword evidence="10 13" id="KW-0503">Monooxygenase</keyword>
<comment type="caution">
    <text evidence="15">The sequence shown here is derived from an EMBL/GenBank/DDBJ whole genome shotgun (WGS) entry which is preliminary data.</text>
</comment>
<keyword evidence="8 13" id="KW-0560">Oxidoreductase</keyword>
<feature type="binding site" description="axial binding residue" evidence="12">
    <location>
        <position position="448"/>
    </location>
    <ligand>
        <name>heme</name>
        <dbReference type="ChEBI" id="CHEBI:30413"/>
    </ligand>
    <ligandPart>
        <name>Fe</name>
        <dbReference type="ChEBI" id="CHEBI:18248"/>
    </ligandPart>
</feature>
<dbReference type="OrthoDB" id="1844152at2759"/>
<keyword evidence="9 12" id="KW-0408">Iron</keyword>
<reference evidence="15 16" key="1">
    <citation type="journal article" date="2018" name="Evol. Lett.">
        <title>Horizontal gene cluster transfer increased hallucinogenic mushroom diversity.</title>
        <authorList>
            <person name="Reynolds H.T."/>
            <person name="Vijayakumar V."/>
            <person name="Gluck-Thaler E."/>
            <person name="Korotkin H.B."/>
            <person name="Matheny P.B."/>
            <person name="Slot J.C."/>
        </authorList>
    </citation>
    <scope>NUCLEOTIDE SEQUENCE [LARGE SCALE GENOMIC DNA]</scope>
    <source>
        <strain evidence="15 16">2629</strain>
    </source>
</reference>
<dbReference type="Gene3D" id="1.10.630.10">
    <property type="entry name" value="Cytochrome P450"/>
    <property type="match status" value="1"/>
</dbReference>
<evidence type="ECO:0000256" key="1">
    <source>
        <dbReference type="ARBA" id="ARBA00001971"/>
    </source>
</evidence>
<evidence type="ECO:0000256" key="4">
    <source>
        <dbReference type="ARBA" id="ARBA00022617"/>
    </source>
</evidence>
<evidence type="ECO:0000256" key="12">
    <source>
        <dbReference type="PIRSR" id="PIRSR602403-1"/>
    </source>
</evidence>
<dbReference type="Pfam" id="PF00067">
    <property type="entry name" value="p450"/>
    <property type="match status" value="1"/>
</dbReference>
<dbReference type="InterPro" id="IPR036396">
    <property type="entry name" value="Cyt_P450_sf"/>
</dbReference>
<sequence>MLSSNFVLDGLSWQNTTIYAFGTAAVALLISYFASEGYKLSHIPTVGSPLPFLSFFSAFKFMFRAKSMIISGVKHHKTLCKVPEFDQWVVVAGDRELMDDIRKAPEHVLSAMTHLDELLQGPYTFGTSTILTTYHLPLLRGTFTKSIPHLFPEVLSEVRDSFFDVIPPSQEWKALHLQSSIMHIIARVSNLTFVGRPLCQNKEFIDLSVRFTQDALKAAIILRPLPSIIKPIVNYFISNISETRKKVKDLLTPHINLRREAMKGGSEYAGKQMDLLTWLLDEAKGEDATDDALTSMLLFTNFGAIHAPAMALAHSIFYLAANPKYVELLRDEVAGITSRLGWTKDAIDEMVITDSFIKESQRLHAGAYIALIRKALRDFTFSNGVTIPKGTTVSGSAVSNHLDEKLYPDPHTFDPLRFVKMASESTKKFDITAVGLDLIVFGYGRHACPGRFFAAVEMKLILAYLVTHYDMKFAKEGVRPSDLTVGINVLPNPFAEVLFRKRV</sequence>
<dbReference type="AlphaFoldDB" id="A0A409V9K0"/>
<evidence type="ECO:0000313" key="16">
    <source>
        <dbReference type="Proteomes" id="UP000284842"/>
    </source>
</evidence>
<dbReference type="InterPro" id="IPR017972">
    <property type="entry name" value="Cyt_P450_CS"/>
</dbReference>
<evidence type="ECO:0008006" key="17">
    <source>
        <dbReference type="Google" id="ProtNLM"/>
    </source>
</evidence>
<evidence type="ECO:0000256" key="2">
    <source>
        <dbReference type="ARBA" id="ARBA00004370"/>
    </source>
</evidence>
<keyword evidence="16" id="KW-1185">Reference proteome</keyword>
<dbReference type="GO" id="GO:0016020">
    <property type="term" value="C:membrane"/>
    <property type="evidence" value="ECO:0007669"/>
    <property type="project" value="UniProtKB-SubCell"/>
</dbReference>
<evidence type="ECO:0000256" key="10">
    <source>
        <dbReference type="ARBA" id="ARBA00023033"/>
    </source>
</evidence>
<keyword evidence="11 14" id="KW-0472">Membrane</keyword>